<feature type="region of interest" description="Disordered" evidence="1">
    <location>
        <begin position="1"/>
        <end position="38"/>
    </location>
</feature>
<proteinExistence type="predicted"/>
<feature type="non-terminal residue" evidence="2">
    <location>
        <position position="1"/>
    </location>
</feature>
<name>A0A699J990_TANCI</name>
<feature type="compositionally biased region" description="Basic and acidic residues" evidence="1">
    <location>
        <begin position="81"/>
        <end position="109"/>
    </location>
</feature>
<reference evidence="2" key="1">
    <citation type="journal article" date="2019" name="Sci. Rep.">
        <title>Draft genome of Tanacetum cinerariifolium, the natural source of mosquito coil.</title>
        <authorList>
            <person name="Yamashiro T."/>
            <person name="Shiraishi A."/>
            <person name="Satake H."/>
            <person name="Nakayama K."/>
        </authorList>
    </citation>
    <scope>NUCLEOTIDE SEQUENCE</scope>
</reference>
<gene>
    <name evidence="2" type="ORF">Tci_588585</name>
</gene>
<feature type="compositionally biased region" description="Basic and acidic residues" evidence="1">
    <location>
        <begin position="56"/>
        <end position="71"/>
    </location>
</feature>
<accession>A0A699J990</accession>
<dbReference type="EMBL" id="BKCJ010379207">
    <property type="protein sequence ID" value="GFA16613.1"/>
    <property type="molecule type" value="Genomic_DNA"/>
</dbReference>
<feature type="region of interest" description="Disordered" evidence="1">
    <location>
        <begin position="52"/>
        <end position="123"/>
    </location>
</feature>
<sequence length="123" mass="14175">TTPRAHRTPTLTAASPKGMKRRQKEEIKKMVKGEEEDESYASVFADFMLNDDVDDSGTRIEPESHKEHSENVNDDDDDEIEKEKKDDDNENVEKTDEVVKEKENDDQTHHALVRSHVMGSMEF</sequence>
<organism evidence="2">
    <name type="scientific">Tanacetum cinerariifolium</name>
    <name type="common">Dalmatian daisy</name>
    <name type="synonym">Chrysanthemum cinerariifolium</name>
    <dbReference type="NCBI Taxonomy" id="118510"/>
    <lineage>
        <taxon>Eukaryota</taxon>
        <taxon>Viridiplantae</taxon>
        <taxon>Streptophyta</taxon>
        <taxon>Embryophyta</taxon>
        <taxon>Tracheophyta</taxon>
        <taxon>Spermatophyta</taxon>
        <taxon>Magnoliopsida</taxon>
        <taxon>eudicotyledons</taxon>
        <taxon>Gunneridae</taxon>
        <taxon>Pentapetalae</taxon>
        <taxon>asterids</taxon>
        <taxon>campanulids</taxon>
        <taxon>Asterales</taxon>
        <taxon>Asteraceae</taxon>
        <taxon>Asteroideae</taxon>
        <taxon>Anthemideae</taxon>
        <taxon>Anthemidinae</taxon>
        <taxon>Tanacetum</taxon>
    </lineage>
</organism>
<feature type="compositionally biased region" description="Basic and acidic residues" evidence="1">
    <location>
        <begin position="23"/>
        <end position="33"/>
    </location>
</feature>
<evidence type="ECO:0000313" key="2">
    <source>
        <dbReference type="EMBL" id="GFA16613.1"/>
    </source>
</evidence>
<protein>
    <submittedName>
        <fullName evidence="2">Uncharacterized protein</fullName>
    </submittedName>
</protein>
<dbReference type="AlphaFoldDB" id="A0A699J990"/>
<evidence type="ECO:0000256" key="1">
    <source>
        <dbReference type="SAM" id="MobiDB-lite"/>
    </source>
</evidence>
<comment type="caution">
    <text evidence="2">The sequence shown here is derived from an EMBL/GenBank/DDBJ whole genome shotgun (WGS) entry which is preliminary data.</text>
</comment>